<evidence type="ECO:0000259" key="9">
    <source>
        <dbReference type="PROSITE" id="PS50928"/>
    </source>
</evidence>
<dbReference type="PANTHER" id="PTHR43744:SF8">
    <property type="entry name" value="SN-GLYCEROL-3-PHOSPHATE TRANSPORT SYSTEM PERMEASE PROTEIN UGPE"/>
    <property type="match status" value="1"/>
</dbReference>
<protein>
    <recommendedName>
        <fullName evidence="2">sn-glycerol-3-phosphate transport system permease protein UgpE</fullName>
    </recommendedName>
</protein>
<sequence length="275" mass="31006">MNVTKKSTIVGKTVVSLLFALIWVFPVVWLVLSSFKPGDELFTFPLTLFPKNFSIAGYAKTFESYNIILSTFNTAFITFFATIITLIMSCMCGFALAKYHYKWLSVFFMCMLATTMLPTEVIMSPSFKVILSLGLYNSLWGAIIPTVGTMTGVFLMRQFFISIPDELLEAARIDGANEGRSFVQIMVPLCRSQIAILAIFSFRWRWNDYIWPLLALTNPDKYTMQLQLRTLSGAEAVDWSALLAFSVITMIPVLIIFIIFNRQIMSSEVSSGVKG</sequence>
<dbReference type="GO" id="GO:0055085">
    <property type="term" value="P:transmembrane transport"/>
    <property type="evidence" value="ECO:0007669"/>
    <property type="project" value="InterPro"/>
</dbReference>
<keyword evidence="7 8" id="KW-0472">Membrane</keyword>
<evidence type="ECO:0000256" key="2">
    <source>
        <dbReference type="ARBA" id="ARBA00020515"/>
    </source>
</evidence>
<evidence type="ECO:0000256" key="3">
    <source>
        <dbReference type="ARBA" id="ARBA00022448"/>
    </source>
</evidence>
<dbReference type="InterPro" id="IPR035906">
    <property type="entry name" value="MetI-like_sf"/>
</dbReference>
<keyword evidence="3 8" id="KW-0813">Transport</keyword>
<feature type="transmembrane region" description="Helical" evidence="8">
    <location>
        <begin position="9"/>
        <end position="32"/>
    </location>
</feature>
<feature type="transmembrane region" description="Helical" evidence="8">
    <location>
        <begin position="139"/>
        <end position="160"/>
    </location>
</feature>
<evidence type="ECO:0000256" key="1">
    <source>
        <dbReference type="ARBA" id="ARBA00004651"/>
    </source>
</evidence>
<dbReference type="InterPro" id="IPR000515">
    <property type="entry name" value="MetI-like"/>
</dbReference>
<dbReference type="EMBL" id="JADIMT010000092">
    <property type="protein sequence ID" value="MBO8436876.1"/>
    <property type="molecule type" value="Genomic_DNA"/>
</dbReference>
<reference evidence="10" key="1">
    <citation type="submission" date="2020-10" db="EMBL/GenBank/DDBJ databases">
        <authorList>
            <person name="Gilroy R."/>
        </authorList>
    </citation>
    <scope>NUCLEOTIDE SEQUENCE</scope>
    <source>
        <strain evidence="10">7293</strain>
    </source>
</reference>
<reference evidence="10" key="2">
    <citation type="journal article" date="2021" name="PeerJ">
        <title>Extensive microbial diversity within the chicken gut microbiome revealed by metagenomics and culture.</title>
        <authorList>
            <person name="Gilroy R."/>
            <person name="Ravi A."/>
            <person name="Getino M."/>
            <person name="Pursley I."/>
            <person name="Horton D.L."/>
            <person name="Alikhan N.F."/>
            <person name="Baker D."/>
            <person name="Gharbi K."/>
            <person name="Hall N."/>
            <person name="Watson M."/>
            <person name="Adriaenssens E.M."/>
            <person name="Foster-Nyarko E."/>
            <person name="Jarju S."/>
            <person name="Secka A."/>
            <person name="Antonio M."/>
            <person name="Oren A."/>
            <person name="Chaudhuri R.R."/>
            <person name="La Ragione R."/>
            <person name="Hildebrand F."/>
            <person name="Pallen M.J."/>
        </authorList>
    </citation>
    <scope>NUCLEOTIDE SEQUENCE</scope>
    <source>
        <strain evidence="10">7293</strain>
    </source>
</reference>
<evidence type="ECO:0000313" key="10">
    <source>
        <dbReference type="EMBL" id="MBO8436876.1"/>
    </source>
</evidence>
<feature type="transmembrane region" description="Helical" evidence="8">
    <location>
        <begin position="239"/>
        <end position="260"/>
    </location>
</feature>
<feature type="transmembrane region" description="Helical" evidence="8">
    <location>
        <begin position="103"/>
        <end position="127"/>
    </location>
</feature>
<evidence type="ECO:0000313" key="11">
    <source>
        <dbReference type="Proteomes" id="UP000823615"/>
    </source>
</evidence>
<evidence type="ECO:0000256" key="8">
    <source>
        <dbReference type="RuleBase" id="RU363032"/>
    </source>
</evidence>
<dbReference type="PROSITE" id="PS50928">
    <property type="entry name" value="ABC_TM1"/>
    <property type="match status" value="1"/>
</dbReference>
<evidence type="ECO:0000256" key="4">
    <source>
        <dbReference type="ARBA" id="ARBA00022475"/>
    </source>
</evidence>
<dbReference type="SUPFAM" id="SSF161098">
    <property type="entry name" value="MetI-like"/>
    <property type="match status" value="1"/>
</dbReference>
<accession>A0A9D9E2A6</accession>
<dbReference type="PANTHER" id="PTHR43744">
    <property type="entry name" value="ABC TRANSPORTER PERMEASE PROTEIN MG189-RELATED-RELATED"/>
    <property type="match status" value="1"/>
</dbReference>
<feature type="transmembrane region" description="Helical" evidence="8">
    <location>
        <begin position="181"/>
        <end position="204"/>
    </location>
</feature>
<gene>
    <name evidence="10" type="ORF">IAA97_07860</name>
</gene>
<feature type="domain" description="ABC transmembrane type-1" evidence="9">
    <location>
        <begin position="71"/>
        <end position="260"/>
    </location>
</feature>
<organism evidence="10 11">
    <name type="scientific">Candidatus Ornithospirochaeta stercoripullorum</name>
    <dbReference type="NCBI Taxonomy" id="2840899"/>
    <lineage>
        <taxon>Bacteria</taxon>
        <taxon>Pseudomonadati</taxon>
        <taxon>Spirochaetota</taxon>
        <taxon>Spirochaetia</taxon>
        <taxon>Spirochaetales</taxon>
        <taxon>Spirochaetaceae</taxon>
        <taxon>Spirochaetaceae incertae sedis</taxon>
        <taxon>Candidatus Ornithospirochaeta</taxon>
    </lineage>
</organism>
<comment type="subcellular location">
    <subcellularLocation>
        <location evidence="1 8">Cell membrane</location>
        <topology evidence="1 8">Multi-pass membrane protein</topology>
    </subcellularLocation>
</comment>
<proteinExistence type="inferred from homology"/>
<comment type="similarity">
    <text evidence="8">Belongs to the binding-protein-dependent transport system permease family.</text>
</comment>
<feature type="transmembrane region" description="Helical" evidence="8">
    <location>
        <begin position="75"/>
        <end position="96"/>
    </location>
</feature>
<evidence type="ECO:0000256" key="5">
    <source>
        <dbReference type="ARBA" id="ARBA00022692"/>
    </source>
</evidence>
<comment type="caution">
    <text evidence="10">The sequence shown here is derived from an EMBL/GenBank/DDBJ whole genome shotgun (WGS) entry which is preliminary data.</text>
</comment>
<keyword evidence="6 8" id="KW-1133">Transmembrane helix</keyword>
<dbReference type="Gene3D" id="1.10.3720.10">
    <property type="entry name" value="MetI-like"/>
    <property type="match status" value="1"/>
</dbReference>
<evidence type="ECO:0000256" key="7">
    <source>
        <dbReference type="ARBA" id="ARBA00023136"/>
    </source>
</evidence>
<evidence type="ECO:0000256" key="6">
    <source>
        <dbReference type="ARBA" id="ARBA00022989"/>
    </source>
</evidence>
<keyword evidence="4" id="KW-1003">Cell membrane</keyword>
<dbReference type="Pfam" id="PF00528">
    <property type="entry name" value="BPD_transp_1"/>
    <property type="match status" value="1"/>
</dbReference>
<dbReference type="CDD" id="cd06261">
    <property type="entry name" value="TM_PBP2"/>
    <property type="match status" value="1"/>
</dbReference>
<name>A0A9D9E2A6_9SPIO</name>
<keyword evidence="5 8" id="KW-0812">Transmembrane</keyword>
<dbReference type="GO" id="GO:0005886">
    <property type="term" value="C:plasma membrane"/>
    <property type="evidence" value="ECO:0007669"/>
    <property type="project" value="UniProtKB-SubCell"/>
</dbReference>
<dbReference type="Proteomes" id="UP000823615">
    <property type="component" value="Unassembled WGS sequence"/>
</dbReference>
<dbReference type="AlphaFoldDB" id="A0A9D9E2A6"/>